<keyword evidence="5" id="KW-0121">Carboxypeptidase</keyword>
<keyword evidence="6" id="KW-1185">Reference proteome</keyword>
<dbReference type="PRINTS" id="PR00922">
    <property type="entry name" value="DADACBPTASE3"/>
</dbReference>
<dbReference type="PANTHER" id="PTHR30023">
    <property type="entry name" value="D-ALANYL-D-ALANINE CARBOXYPEPTIDASE"/>
    <property type="match status" value="1"/>
</dbReference>
<keyword evidence="4" id="KW-1133">Transmembrane helix</keyword>
<protein>
    <submittedName>
        <fullName evidence="5">D-alanyl-D-alanine carboxypeptidase/D-alanyl-D-alanine-endopeptidase (Penicillin-binding protein 4)</fullName>
        <ecNumber evidence="5">3.4.16.4</ecNumber>
        <ecNumber evidence="5">3.4.21.-</ecNumber>
    </submittedName>
</protein>
<proteinExistence type="inferred from homology"/>
<gene>
    <name evidence="5" type="ORF">BJ983_005202</name>
</gene>
<dbReference type="Gene3D" id="3.40.710.10">
    <property type="entry name" value="DD-peptidase/beta-lactamase superfamily"/>
    <property type="match status" value="2"/>
</dbReference>
<comment type="caution">
    <text evidence="5">The sequence shown here is derived from an EMBL/GenBank/DDBJ whole genome shotgun (WGS) entry which is preliminary data.</text>
</comment>
<evidence type="ECO:0000256" key="1">
    <source>
        <dbReference type="ARBA" id="ARBA00006096"/>
    </source>
</evidence>
<dbReference type="AlphaFoldDB" id="A0A7Y9J855"/>
<dbReference type="InterPro" id="IPR012338">
    <property type="entry name" value="Beta-lactam/transpept-like"/>
</dbReference>
<evidence type="ECO:0000256" key="4">
    <source>
        <dbReference type="SAM" id="Phobius"/>
    </source>
</evidence>
<dbReference type="Proteomes" id="UP000535890">
    <property type="component" value="Unassembled WGS sequence"/>
</dbReference>
<feature type="region of interest" description="Disordered" evidence="3">
    <location>
        <begin position="1"/>
        <end position="38"/>
    </location>
</feature>
<dbReference type="InterPro" id="IPR000667">
    <property type="entry name" value="Peptidase_S13"/>
</dbReference>
<sequence length="503" mass="50436">MGQVAPASTGEALLTASEVDQRSEGRAGERPTSHRAEVPRSRRILTRALVVLVVLALLGGLGTAAVLTAPTLARTLGLPVSAAVDPPAPVVFSPQLAALPASAPTPTPAGVAAALDGRTAGLGDLTGVVLDPASPQTPLWSRNPSEPQVPASSTKLLTAAAALLSLDPETRLATTVTAGPTPDSVVLVGGGDVSLSSLPDGRESVYPGAAHLDDLVAQVRAARGGQPLATVYVDTSRYSGPLLAPGWDPVDIAGGNLAPMGPLMLDGARLDPTALDGARSETPAQDAGAALGERLGGRVTVRDGTAPAGAAVLGRVESPPLTELVHTAMTNSDNLLAEALGREVAIRENAPASFEGATTSIRRVLAANGIDTTGVTTSDASGLSTENRIPAATLASVLAPAAAPTTTDPRTATLRPILDGLPIAAGTGTLVDRYTAGSTNADGRGWVRAKTGTLTGTNALAGVVSDTDGRLLVFAFMSNGPDPVGARPRLDALATALRGCGCR</sequence>
<comment type="similarity">
    <text evidence="1">Belongs to the peptidase S13 family.</text>
</comment>
<accession>A0A7Y9J855</accession>
<dbReference type="PANTHER" id="PTHR30023:SF0">
    <property type="entry name" value="PENICILLIN-SENSITIVE CARBOXYPEPTIDASE A"/>
    <property type="match status" value="1"/>
</dbReference>
<dbReference type="EMBL" id="JACCBN010000001">
    <property type="protein sequence ID" value="NYD39100.1"/>
    <property type="molecule type" value="Genomic_DNA"/>
</dbReference>
<keyword evidence="2 5" id="KW-0378">Hydrolase</keyword>
<keyword evidence="4" id="KW-0472">Membrane</keyword>
<organism evidence="5 6">
    <name type="scientific">Actinomycetospora corticicola</name>
    <dbReference type="NCBI Taxonomy" id="663602"/>
    <lineage>
        <taxon>Bacteria</taxon>
        <taxon>Bacillati</taxon>
        <taxon>Actinomycetota</taxon>
        <taxon>Actinomycetes</taxon>
        <taxon>Pseudonocardiales</taxon>
        <taxon>Pseudonocardiaceae</taxon>
        <taxon>Actinomycetospora</taxon>
    </lineage>
</organism>
<evidence type="ECO:0000313" key="5">
    <source>
        <dbReference type="EMBL" id="NYD39100.1"/>
    </source>
</evidence>
<keyword evidence="5" id="KW-0645">Protease</keyword>
<dbReference type="SUPFAM" id="SSF56601">
    <property type="entry name" value="beta-lactamase/transpeptidase-like"/>
    <property type="match status" value="1"/>
</dbReference>
<dbReference type="RefSeq" id="WP_179796460.1">
    <property type="nucleotide sequence ID" value="NZ_BAABHP010000022.1"/>
</dbReference>
<feature type="compositionally biased region" description="Basic and acidic residues" evidence="3">
    <location>
        <begin position="19"/>
        <end position="38"/>
    </location>
</feature>
<dbReference type="GO" id="GO:0006508">
    <property type="term" value="P:proteolysis"/>
    <property type="evidence" value="ECO:0007669"/>
    <property type="project" value="InterPro"/>
</dbReference>
<evidence type="ECO:0000256" key="3">
    <source>
        <dbReference type="SAM" id="MobiDB-lite"/>
    </source>
</evidence>
<reference evidence="5 6" key="1">
    <citation type="submission" date="2020-07" db="EMBL/GenBank/DDBJ databases">
        <title>Sequencing the genomes of 1000 actinobacteria strains.</title>
        <authorList>
            <person name="Klenk H.-P."/>
        </authorList>
    </citation>
    <scope>NUCLEOTIDE SEQUENCE [LARGE SCALE GENOMIC DNA]</scope>
    <source>
        <strain evidence="5 6">DSM 45772</strain>
    </source>
</reference>
<keyword evidence="4" id="KW-0812">Transmembrane</keyword>
<dbReference type="EC" id="3.4.21.-" evidence="5"/>
<dbReference type="Pfam" id="PF02113">
    <property type="entry name" value="Peptidase_S13"/>
    <property type="match status" value="2"/>
</dbReference>
<evidence type="ECO:0000256" key="2">
    <source>
        <dbReference type="ARBA" id="ARBA00022801"/>
    </source>
</evidence>
<dbReference type="GO" id="GO:0000270">
    <property type="term" value="P:peptidoglycan metabolic process"/>
    <property type="evidence" value="ECO:0007669"/>
    <property type="project" value="TreeGrafter"/>
</dbReference>
<evidence type="ECO:0000313" key="6">
    <source>
        <dbReference type="Proteomes" id="UP000535890"/>
    </source>
</evidence>
<dbReference type="NCBIfam" id="TIGR00666">
    <property type="entry name" value="PBP4"/>
    <property type="match status" value="1"/>
</dbReference>
<dbReference type="GO" id="GO:0009002">
    <property type="term" value="F:serine-type D-Ala-D-Ala carboxypeptidase activity"/>
    <property type="evidence" value="ECO:0007669"/>
    <property type="project" value="UniProtKB-EC"/>
</dbReference>
<name>A0A7Y9J855_9PSEU</name>
<feature type="transmembrane region" description="Helical" evidence="4">
    <location>
        <begin position="44"/>
        <end position="67"/>
    </location>
</feature>
<dbReference type="EC" id="3.4.16.4" evidence="5"/>